<reference evidence="1" key="1">
    <citation type="submission" date="2020-01" db="EMBL/GenBank/DDBJ databases">
        <authorList>
            <consortium name="DOE Joint Genome Institute"/>
            <person name="Haridas S."/>
            <person name="Albert R."/>
            <person name="Binder M."/>
            <person name="Bloem J."/>
            <person name="Labutti K."/>
            <person name="Salamov A."/>
            <person name="Andreopoulos B."/>
            <person name="Baker S.E."/>
            <person name="Barry K."/>
            <person name="Bills G."/>
            <person name="Bluhm B.H."/>
            <person name="Cannon C."/>
            <person name="Castanera R."/>
            <person name="Culley D.E."/>
            <person name="Daum C."/>
            <person name="Ezra D."/>
            <person name="Gonzalez J.B."/>
            <person name="Henrissat B."/>
            <person name="Kuo A."/>
            <person name="Liang C."/>
            <person name="Lipzen A."/>
            <person name="Lutzoni F."/>
            <person name="Magnuson J."/>
            <person name="Mondo S."/>
            <person name="Nolan M."/>
            <person name="Ohm R."/>
            <person name="Pangilinan J."/>
            <person name="Park H.-J."/>
            <person name="Ramirez L."/>
            <person name="Alfaro M."/>
            <person name="Sun H."/>
            <person name="Tritt A."/>
            <person name="Yoshinaga Y."/>
            <person name="Zwiers L.-H."/>
            <person name="Turgeon B.G."/>
            <person name="Goodwin S.B."/>
            <person name="Spatafora J.W."/>
            <person name="Crous P.W."/>
            <person name="Grigoriev I.V."/>
        </authorList>
    </citation>
    <scope>NUCLEOTIDE SEQUENCE</scope>
    <source>
        <strain evidence="1">IPT5</strain>
    </source>
</reference>
<proteinExistence type="predicted"/>
<gene>
    <name evidence="1" type="ORF">T440DRAFT_144840</name>
</gene>
<keyword evidence="2" id="KW-1185">Reference proteome</keyword>
<sequence>MIPLWKSRIAVVIPAQRHPASLEAHSIWRKCCDRRSQASRNGRCGRTERHAGFERVRPNIGCGGLSTRRNRALCLVGWFGNDCSCSLHHIA</sequence>
<evidence type="ECO:0000313" key="1">
    <source>
        <dbReference type="EMBL" id="KAF2849045.1"/>
    </source>
</evidence>
<dbReference type="Proteomes" id="UP000799423">
    <property type="component" value="Unassembled WGS sequence"/>
</dbReference>
<dbReference type="EMBL" id="MU006314">
    <property type="protein sequence ID" value="KAF2849045.1"/>
    <property type="molecule type" value="Genomic_DNA"/>
</dbReference>
<dbReference type="AlphaFoldDB" id="A0A6A7B3P4"/>
<protein>
    <submittedName>
        <fullName evidence="1">Uncharacterized protein</fullName>
    </submittedName>
</protein>
<organism evidence="1 2">
    <name type="scientific">Plenodomus tracheiphilus IPT5</name>
    <dbReference type="NCBI Taxonomy" id="1408161"/>
    <lineage>
        <taxon>Eukaryota</taxon>
        <taxon>Fungi</taxon>
        <taxon>Dikarya</taxon>
        <taxon>Ascomycota</taxon>
        <taxon>Pezizomycotina</taxon>
        <taxon>Dothideomycetes</taxon>
        <taxon>Pleosporomycetidae</taxon>
        <taxon>Pleosporales</taxon>
        <taxon>Pleosporineae</taxon>
        <taxon>Leptosphaeriaceae</taxon>
        <taxon>Plenodomus</taxon>
    </lineage>
</organism>
<evidence type="ECO:0000313" key="2">
    <source>
        <dbReference type="Proteomes" id="UP000799423"/>
    </source>
</evidence>
<name>A0A6A7B3P4_9PLEO</name>
<accession>A0A6A7B3P4</accession>